<reference evidence="1" key="1">
    <citation type="submission" date="2014-07" db="EMBL/GenBank/DDBJ databases">
        <authorList>
            <person name="Martin A.A"/>
            <person name="De Silva N."/>
        </authorList>
    </citation>
    <scope>NUCLEOTIDE SEQUENCE</scope>
</reference>
<name>A0A0K0F9M4_STRVS</name>
<keyword evidence="1" id="KW-1185">Reference proteome</keyword>
<evidence type="ECO:0000313" key="2">
    <source>
        <dbReference type="WBParaSite" id="SVE_0552600.1"/>
    </source>
</evidence>
<evidence type="ECO:0000313" key="1">
    <source>
        <dbReference type="Proteomes" id="UP000035680"/>
    </source>
</evidence>
<dbReference type="Proteomes" id="UP000035680">
    <property type="component" value="Unassembled WGS sequence"/>
</dbReference>
<accession>A0A0K0F9M4</accession>
<reference evidence="2" key="2">
    <citation type="submission" date="2015-08" db="UniProtKB">
        <authorList>
            <consortium name="WormBaseParasite"/>
        </authorList>
    </citation>
    <scope>IDENTIFICATION</scope>
</reference>
<dbReference type="AlphaFoldDB" id="A0A0K0F9M4"/>
<dbReference type="WBParaSite" id="SVE_0552600.1">
    <property type="protein sequence ID" value="SVE_0552600.1"/>
    <property type="gene ID" value="SVE_0552600"/>
</dbReference>
<sequence length="184" mass="21593">MTSKQRGYLFLNSLEKFIANYNYVAPVEDDYMDYENNEFFEEMKEEILSKSDECCSPQSSDEKAYKEFLRITRLHQKQLQDKKREKIEKNEPTEVDFNAPTFKLNGEEFFWADKVGVEGLKITSSELPNEQAKKEARIKEKEEMYGSKSLEIIAMETKMTVDFNEIYNTLDAPLYPCVSLRIGQ</sequence>
<organism evidence="1 2">
    <name type="scientific">Strongyloides venezuelensis</name>
    <name type="common">Threadworm</name>
    <dbReference type="NCBI Taxonomy" id="75913"/>
    <lineage>
        <taxon>Eukaryota</taxon>
        <taxon>Metazoa</taxon>
        <taxon>Ecdysozoa</taxon>
        <taxon>Nematoda</taxon>
        <taxon>Chromadorea</taxon>
        <taxon>Rhabditida</taxon>
        <taxon>Tylenchina</taxon>
        <taxon>Panagrolaimomorpha</taxon>
        <taxon>Strongyloidoidea</taxon>
        <taxon>Strongyloididae</taxon>
        <taxon>Strongyloides</taxon>
    </lineage>
</organism>
<protein>
    <submittedName>
        <fullName evidence="2">PRP21_like_P domain-containing protein</fullName>
    </submittedName>
</protein>
<proteinExistence type="predicted"/>
<dbReference type="STRING" id="75913.A0A0K0F9M4"/>